<dbReference type="EMBL" id="FOSQ01000011">
    <property type="protein sequence ID" value="SFK93833.1"/>
    <property type="molecule type" value="Genomic_DNA"/>
</dbReference>
<organism evidence="1 2">
    <name type="scientific">Falsiroseomonas stagni DSM 19981</name>
    <dbReference type="NCBI Taxonomy" id="1123062"/>
    <lineage>
        <taxon>Bacteria</taxon>
        <taxon>Pseudomonadati</taxon>
        <taxon>Pseudomonadota</taxon>
        <taxon>Alphaproteobacteria</taxon>
        <taxon>Acetobacterales</taxon>
        <taxon>Roseomonadaceae</taxon>
        <taxon>Falsiroseomonas</taxon>
    </lineage>
</organism>
<gene>
    <name evidence="1" type="ORF">SAMN02745775_11199</name>
</gene>
<dbReference type="Pfam" id="PF06089">
    <property type="entry name" value="Asparaginase_II"/>
    <property type="match status" value="1"/>
</dbReference>
<dbReference type="InterPro" id="IPR010349">
    <property type="entry name" value="Asparaginase_II"/>
</dbReference>
<sequence length="359" mass="37565">MTDATDFVELARIWRGPAVESVHSGAVVVTNIDGRLVGCWGDAGTVTFPRSSLKPFQAIGLIESGAADALGLSDEHIAMACASHGAEPFQVALVEDWLGRLGLDESALVCDPALPRAQGDIVAACQAGGPRRIFHNCSGKHCGFLSVARQLGAGLDYANPANPAQLLYMDVLSEYLGRDARKLPMGYDHCGLPAAAVPMRDMATAMARLAVGWSANSARRAAAKRVVRAMTNHPDHLSGMDAATSRLVRAAKGKVVLKGGAEGYLLAAAPERGLGFAIKVADGGSRVKWGVLARMLGHFGVMPEAEAEALIQLVEPPVPNSNGAGGNRTEIVLETPVPTTPTEASLAFWMGGVKEALFP</sequence>
<dbReference type="AlphaFoldDB" id="A0A1I4DL84"/>
<keyword evidence="2" id="KW-1185">Reference proteome</keyword>
<dbReference type="OrthoDB" id="9780674at2"/>
<protein>
    <submittedName>
        <fullName evidence="1">Asparaginase</fullName>
    </submittedName>
</protein>
<reference evidence="1 2" key="1">
    <citation type="submission" date="2016-10" db="EMBL/GenBank/DDBJ databases">
        <authorList>
            <person name="de Groot N.N."/>
        </authorList>
    </citation>
    <scope>NUCLEOTIDE SEQUENCE [LARGE SCALE GENOMIC DNA]</scope>
    <source>
        <strain evidence="1 2">DSM 19981</strain>
    </source>
</reference>
<dbReference type="Proteomes" id="UP000199473">
    <property type="component" value="Unassembled WGS sequence"/>
</dbReference>
<dbReference type="STRING" id="1123062.SAMN02745775_11199"/>
<name>A0A1I4DL84_9PROT</name>
<proteinExistence type="predicted"/>
<dbReference type="PANTHER" id="PTHR42110:SF1">
    <property type="entry name" value="L-ASPARAGINASE, PUTATIVE (AFU_ORTHOLOGUE AFUA_3G11890)-RELATED"/>
    <property type="match status" value="1"/>
</dbReference>
<accession>A0A1I4DL84</accession>
<evidence type="ECO:0000313" key="1">
    <source>
        <dbReference type="EMBL" id="SFK93833.1"/>
    </source>
</evidence>
<dbReference type="RefSeq" id="WP_092962185.1">
    <property type="nucleotide sequence ID" value="NZ_FOSQ01000011.1"/>
</dbReference>
<evidence type="ECO:0000313" key="2">
    <source>
        <dbReference type="Proteomes" id="UP000199473"/>
    </source>
</evidence>
<dbReference type="PANTHER" id="PTHR42110">
    <property type="entry name" value="L-ASPARAGINASE, PUTATIVE (AFU_ORTHOLOGUE AFUA_3G11890)-RELATED"/>
    <property type="match status" value="1"/>
</dbReference>